<name>A0A645GG63_9ZZZZ</name>
<reference evidence="1" key="1">
    <citation type="submission" date="2019-08" db="EMBL/GenBank/DDBJ databases">
        <authorList>
            <person name="Kucharzyk K."/>
            <person name="Murdoch R.W."/>
            <person name="Higgins S."/>
            <person name="Loffler F."/>
        </authorList>
    </citation>
    <scope>NUCLEOTIDE SEQUENCE</scope>
</reference>
<comment type="caution">
    <text evidence="1">The sequence shown here is derived from an EMBL/GenBank/DDBJ whole genome shotgun (WGS) entry which is preliminary data.</text>
</comment>
<accession>A0A645GG63</accession>
<evidence type="ECO:0000313" key="1">
    <source>
        <dbReference type="EMBL" id="MPN25120.1"/>
    </source>
</evidence>
<organism evidence="1">
    <name type="scientific">bioreactor metagenome</name>
    <dbReference type="NCBI Taxonomy" id="1076179"/>
    <lineage>
        <taxon>unclassified sequences</taxon>
        <taxon>metagenomes</taxon>
        <taxon>ecological metagenomes</taxon>
    </lineage>
</organism>
<dbReference type="AlphaFoldDB" id="A0A645GG63"/>
<protein>
    <submittedName>
        <fullName evidence="1">Uncharacterized protein</fullName>
    </submittedName>
</protein>
<gene>
    <name evidence="1" type="ORF">SDC9_172527</name>
</gene>
<dbReference type="EMBL" id="VSSQ01074180">
    <property type="protein sequence ID" value="MPN25120.1"/>
    <property type="molecule type" value="Genomic_DNA"/>
</dbReference>
<proteinExistence type="predicted"/>
<sequence length="76" mass="8999">MLDIRYLHLSNSQSHTIQNLDVAFYHIGDVITHAFDIFFEMTDILFFIFLHRIKGKAYACRQEAETDHSYDQIVSF</sequence>